<feature type="compositionally biased region" description="Polar residues" evidence="5">
    <location>
        <begin position="2893"/>
        <end position="2904"/>
    </location>
</feature>
<dbReference type="InterPro" id="IPR046785">
    <property type="entry name" value="SrpA-like_SigLec-like_dom"/>
</dbReference>
<evidence type="ECO:0000259" key="7">
    <source>
        <dbReference type="PROSITE" id="PS50847"/>
    </source>
</evidence>
<feature type="region of interest" description="Disordered" evidence="5">
    <location>
        <begin position="2154"/>
        <end position="2173"/>
    </location>
</feature>
<feature type="compositionally biased region" description="Low complexity" evidence="5">
    <location>
        <begin position="2980"/>
        <end position="2990"/>
    </location>
</feature>
<feature type="compositionally biased region" description="Basic and acidic residues" evidence="5">
    <location>
        <begin position="2965"/>
        <end position="2979"/>
    </location>
</feature>
<feature type="compositionally biased region" description="Basic and acidic residues" evidence="5">
    <location>
        <begin position="2810"/>
        <end position="2819"/>
    </location>
</feature>
<keyword evidence="3" id="KW-0732">Signal</keyword>
<dbReference type="Gene3D" id="2.60.40.4140">
    <property type="match status" value="4"/>
</dbReference>
<keyword evidence="4" id="KW-0572">Peptidoglycan-anchor</keyword>
<evidence type="ECO:0000256" key="4">
    <source>
        <dbReference type="ARBA" id="ARBA00023088"/>
    </source>
</evidence>
<feature type="region of interest" description="Disordered" evidence="5">
    <location>
        <begin position="2799"/>
        <end position="3009"/>
    </location>
</feature>
<feature type="compositionally biased region" description="Low complexity" evidence="5">
    <location>
        <begin position="1003"/>
        <end position="1022"/>
    </location>
</feature>
<dbReference type="PROSITE" id="PS50847">
    <property type="entry name" value="GRAM_POS_ANCHORING"/>
    <property type="match status" value="1"/>
</dbReference>
<feature type="region of interest" description="Disordered" evidence="5">
    <location>
        <begin position="2069"/>
        <end position="2095"/>
    </location>
</feature>
<feature type="compositionally biased region" description="Polar residues" evidence="5">
    <location>
        <begin position="1916"/>
        <end position="1926"/>
    </location>
</feature>
<evidence type="ECO:0000256" key="2">
    <source>
        <dbReference type="ARBA" id="ARBA00022525"/>
    </source>
</evidence>
<feature type="compositionally biased region" description="Basic and acidic residues" evidence="5">
    <location>
        <begin position="1629"/>
        <end position="1657"/>
    </location>
</feature>
<feature type="region of interest" description="Disordered" evidence="5">
    <location>
        <begin position="703"/>
        <end position="744"/>
    </location>
</feature>
<feature type="region of interest" description="Disordered" evidence="5">
    <location>
        <begin position="1605"/>
        <end position="1683"/>
    </location>
</feature>
<feature type="region of interest" description="Disordered" evidence="5">
    <location>
        <begin position="2430"/>
        <end position="2471"/>
    </location>
</feature>
<keyword evidence="6" id="KW-1133">Transmembrane helix</keyword>
<dbReference type="NCBIfam" id="TIGR02331">
    <property type="entry name" value="rib_alpha"/>
    <property type="match status" value="5"/>
</dbReference>
<dbReference type="Gene3D" id="2.60.40.10">
    <property type="entry name" value="Immunoglobulins"/>
    <property type="match status" value="2"/>
</dbReference>
<evidence type="ECO:0000256" key="6">
    <source>
        <dbReference type="SAM" id="Phobius"/>
    </source>
</evidence>
<dbReference type="InterPro" id="IPR059115">
    <property type="entry name" value="Rib"/>
</dbReference>
<feature type="compositionally biased region" description="Basic and acidic residues" evidence="5">
    <location>
        <begin position="1984"/>
        <end position="2016"/>
    </location>
</feature>
<dbReference type="InterPro" id="IPR012706">
    <property type="entry name" value="Rib_alpha_Esp_rpt"/>
</dbReference>
<feature type="region of interest" description="Disordered" evidence="5">
    <location>
        <begin position="1711"/>
        <end position="1767"/>
    </location>
</feature>
<feature type="region of interest" description="Disordered" evidence="5">
    <location>
        <begin position="1983"/>
        <end position="2032"/>
    </location>
</feature>
<dbReference type="InterPro" id="IPR013783">
    <property type="entry name" value="Ig-like_fold"/>
</dbReference>
<feature type="compositionally biased region" description="Basic and acidic residues" evidence="5">
    <location>
        <begin position="1830"/>
        <end position="1842"/>
    </location>
</feature>
<accession>A0A9X7FFX8</accession>
<feature type="compositionally biased region" description="Polar residues" evidence="5">
    <location>
        <begin position="2991"/>
        <end position="3009"/>
    </location>
</feature>
<gene>
    <name evidence="8" type="ORF">CJ213_05180</name>
</gene>
<organism evidence="8 9">
    <name type="scientific">Gardnerella swidsinskii</name>
    <dbReference type="NCBI Taxonomy" id="2792979"/>
    <lineage>
        <taxon>Bacteria</taxon>
        <taxon>Bacillati</taxon>
        <taxon>Actinomycetota</taxon>
        <taxon>Actinomycetes</taxon>
        <taxon>Bifidobacteriales</taxon>
        <taxon>Bifidobacteriaceae</taxon>
        <taxon>Gardnerella</taxon>
    </lineage>
</organism>
<dbReference type="Pfam" id="PF17936">
    <property type="entry name" value="Big_6"/>
    <property type="match status" value="2"/>
</dbReference>
<keyword evidence="1" id="KW-0134">Cell wall</keyword>
<evidence type="ECO:0000313" key="8">
    <source>
        <dbReference type="EMBL" id="PMC55466.1"/>
    </source>
</evidence>
<keyword evidence="6" id="KW-0472">Membrane</keyword>
<feature type="compositionally biased region" description="Basic and acidic residues" evidence="5">
    <location>
        <begin position="2230"/>
        <end position="2241"/>
    </location>
</feature>
<comment type="caution">
    <text evidence="8">The sequence shown here is derived from an EMBL/GenBank/DDBJ whole genome shotgun (WGS) entry which is preliminary data.</text>
</comment>
<feature type="compositionally biased region" description="Low complexity" evidence="5">
    <location>
        <begin position="1864"/>
        <end position="1879"/>
    </location>
</feature>
<dbReference type="InterPro" id="IPR041498">
    <property type="entry name" value="Big_6"/>
</dbReference>
<protein>
    <submittedName>
        <fullName evidence="8">Peptidase</fullName>
    </submittedName>
</protein>
<dbReference type="InterPro" id="IPR019931">
    <property type="entry name" value="LPXTG_anchor"/>
</dbReference>
<dbReference type="GO" id="GO:0005975">
    <property type="term" value="P:carbohydrate metabolic process"/>
    <property type="evidence" value="ECO:0007669"/>
    <property type="project" value="UniProtKB-ARBA"/>
</dbReference>
<evidence type="ECO:0000256" key="1">
    <source>
        <dbReference type="ARBA" id="ARBA00022512"/>
    </source>
</evidence>
<dbReference type="Pfam" id="PF20164">
    <property type="entry name" value="GspA_SrpA_N"/>
    <property type="match status" value="2"/>
</dbReference>
<feature type="compositionally biased region" description="Polar residues" evidence="5">
    <location>
        <begin position="2444"/>
        <end position="2458"/>
    </location>
</feature>
<feature type="region of interest" description="Disordered" evidence="5">
    <location>
        <begin position="1829"/>
        <end position="1943"/>
    </location>
</feature>
<dbReference type="Proteomes" id="UP000235293">
    <property type="component" value="Unassembled WGS sequence"/>
</dbReference>
<feature type="transmembrane region" description="Helical" evidence="6">
    <location>
        <begin position="3018"/>
        <end position="3040"/>
    </location>
</feature>
<feature type="compositionally biased region" description="Polar residues" evidence="5">
    <location>
        <begin position="2922"/>
        <end position="2948"/>
    </location>
</feature>
<feature type="compositionally biased region" description="Polar residues" evidence="5">
    <location>
        <begin position="704"/>
        <end position="724"/>
    </location>
</feature>
<dbReference type="EMBL" id="PNGY01000001">
    <property type="protein sequence ID" value="PMC55466.1"/>
    <property type="molecule type" value="Genomic_DNA"/>
</dbReference>
<evidence type="ECO:0000256" key="3">
    <source>
        <dbReference type="ARBA" id="ARBA00022729"/>
    </source>
</evidence>
<dbReference type="RefSeq" id="WP_102155622.1">
    <property type="nucleotide sequence ID" value="NZ_PNGY01000001.1"/>
</dbReference>
<feature type="region of interest" description="Disordered" evidence="5">
    <location>
        <begin position="1533"/>
        <end position="1558"/>
    </location>
</feature>
<feature type="region of interest" description="Disordered" evidence="5">
    <location>
        <begin position="1377"/>
        <end position="1408"/>
    </location>
</feature>
<evidence type="ECO:0000313" key="9">
    <source>
        <dbReference type="Proteomes" id="UP000235293"/>
    </source>
</evidence>
<sequence length="3046" mass="325041">MANNTRKKHAHEQVESSFKNVDSSSAYATMRKVSLSTLATVLTAATCLGGQPILASSNILLPPTTAAFAEEVRKNDPTPWLHTPNILEYQRYRYLNSKGEFGYVGDDKVGDWDKIISKTDMYAHVQGEGNNRYMVFDVFFNNDGKSMVSASTTQQYVWQIPYAIADLNNGGYKGDTMRNLRFDFYKRNNKSPQTYANLSHDIGLFEHDASRSFSQDFLKDSQDHNNSTYHYSIGVRPGRPGDQDIKDNFHVNPDALDSAIKEALPPNQRPYNGYNYGIGITTTHVDYAVHMHCELKLRPDVTDEEIKNAFTWANSSSYGRTTHSAYTFISGRTKDENVPPTKSDNLPPKLYLNGKEIGDSNNSIDVYQGESPKITFGTSDNSEKVTKFSVNGFPDFAKNGNVDEKNDNGINASESNPHTKVVENVKFEHKNGNTPVNSDYTITVSATDASGNKAEKKVTVHLKNQNLKHKAPTATPITVDWGHKPTADELKQHVSGADGGTLTFDSIPETKLPDIAFNGKDTAPAYASGKVTYSDGSYHNVTVPVNVKKPLSLQHKLNGNTVNTTVGDPLTKAGNKVDAKEYLGITDKKVKDNIKSAEWVNGEPSTAVAGKREYTAKVTFNDGSTAEEKVTFTVRPKKPTIETDLTGVAGVKGKEIVVNAGPGTAGSTVTLKDNGKNTIGTGTVGADGKVTIKVDGVIPEGNVTAVTSTNPADPTKEQSVQSPVSDPKNATKDDKAPTLTGPDSVTVKVGEDLKIQLTAKDDVKIESIDTATATMAFARNDFSKMTAVAARGKTDYTKDSDKEKVFTYSFSGFKPEEVDTYTLTFSATDAAGHKTEKTVTVKVEKKEDLKARDITVDLGEKLDEKWAKKAIANSRKLPKGTTFTWAKDGKPDTSTVSKEKDGKVIVTIPTNDPKNPRVETVKVKVTVRDHKEPEVKIQQKGDDGNYKDVPITVDSSQKVVTKTATITTYRGDKNDIKITATDNSGNVTTLTLTPKTPGETEKAPTGTGTTTEPKTLTLDGTTPLNTKPGEYTRTLKAVDPSGNPNEVTVKFIVKPQSDKYGDVKGTPVTYNMGSGTKHPDPKSGINADDLKKLPSDATYSWAKEPDWNKPGEQKDAKVRITFKDGSTKDVTTTVTVKDDIAPVINTPSTNKAKRADTDKTPEYYQFKVHNGKPFSIDINAYDNSGKIKSATIATFPGHDGKITIDNQNGNSAEKPATIHIKGTAQRDANITNSSDNKWSRELVVTDEAGNESKLKVQISVYTDAEEHNAAPNATPKNPDQNAITNAITITKKDDPKKTPIDKKDLTFTVGNIPQDDGVHTVPVTITYPDHSTTIVNVPVLIHKDAEDYDPKGQTVEVPWNTKPEELTKKIKSFGSGNGLKWNGNSPKQDPTVEIVNTKDVPSTDKPGERQVQVKVTYKDGSSDVATVTVKVLKPQSETYTPEGQTINIDYNKTPNTGISSKITGVGKDKGISFGKDKQGKDITLPEGASIAIDDKAKTVPDGTHPGTFDIPVTITYKDGSKDHATVKVTVGKPQSETHTPKVDGGITKKYGESGPSDNDIITKVTVPNQPTGTTITVDKGQTPIDTKTPGTVNVKVTVKYPDGSEDHVEVPVTVGNPDNETYKPGAEAISKKRNDSAPTAEDIKNAVKTSTVKDKPAPKGTTVELVDPNGTLPSTDKTGTTNVPVKVTYPDGSSTVVQVPVVVTDTDATANTPAVDPVEEPYGTGKEKTKEAVKKAVTVPDFKPKKDGDRPTVTITSADKDIPDGTKPGTYHVKVKVTYPDNTTDEVTVDVTIKNKQSDTFEPKAKPVVKPFGKQVTSDDVTKNVTVPDWSKDSKEQPKIELNEPNTKLPDGKIPGNSTVKVKVTYPDGTTDTVDVPVTISDKQSELYPPKADNLEKGNGQKPSDDEIIGKVSVPTWPTNETNKPTYSIAEGDKSKIPNGDKAGKFEVPVTVTYPDGSTTVINVPVTIKAPTATAKVVTVPKGVEPKPEDSIVNKDKFPNGTKFEWDNNGKPDTSKEGNSVKGKVKITIPGSDTPQEVEVKVNVVDPSASEVNVPQGKDLPEAKDVIKDSHDTSKFPNGTTFEWKPEDKPDTNNPGAKNGKIIVTLPGQSPVEVPVTVNVLPKPEANVVNVKVGDNLPDASKGIANKDKFPEGTKYTWKDNGPSTTTPGTTKGTVLVHIPGVKDPVEATVTVNVNPVPIAKETTVSQNSDPDPKNSIDNSTKLPKGTTFEWKKDAAPKTDKPGTASGTVIVKIPGQAPQEVPVTITVTPAPVANDVTVLQKKNSDTTDTTPKPEDVIKNHKDLPKDASISWKKKPDTSKTGNQPGVVTVKVPGEPDVDIPVNVLVVPNPVGKKVSVPQNGNLPDPKDMIANNGELPTGTTFKWSTDINGTPSTSNTGEQTGTVVVNIPGIAPVNVPVTVNVVAQNKPFINGGKAENTPDKSDKTTITGKTQPGNTVTVKDNGGNTVGTGDANKDGNFTIEIDKKDPGTTLKLVPSKGGVDGDATTVTVTAKPQKPTITVPTDNQKNDGNVTVTPPTDDTTVVKIEINAKPNSINGPEQPVRTIIAKKDNDGKWKIDGDAPEGVIVNPDTGVVTIPTKNLEDGSTITAVSKNKTDKPSDPATAVTGFKTPQISEQTLKDNPDDSTKQIITGKTLPGATVTVTDKDRKQIGTGTADAHGDFTITIDKQKPGAIVTLTPTNGKGDGAKTGDSVNITVSGNITKPKIDTPAEGGASVTPDLTDTRVNKVVVTYTPEGSETTATITVVAKGDKHEWKIDGDAPDGVTVNPQTGVVTIPANKIKSGSTITAQSEDSSDKTGKSKSEVVTAKVAEKEKPAPTPTPTPACEPTILTPQDGVEQGSATVTPPADADTLEITYTPEGDTTTPVTITVKKDKNGNWTIDGNTPTGVTVDPKTGKVTIPATQIKDGSTITAQAKKNGQPSNTANGKVGNNPTKKPEPTPAPTPAPTPEHESGSHDSDEHTGNSENNRNKSNNTQLQAPKSPARHSSGQVAQSKLTNTGSAIAAAGAVAALAAAIGAALAVIIRRKKRD</sequence>
<feature type="region of interest" description="Disordered" evidence="5">
    <location>
        <begin position="2201"/>
        <end position="2245"/>
    </location>
</feature>
<feature type="region of interest" description="Disordered" evidence="5">
    <location>
        <begin position="2278"/>
        <end position="2327"/>
    </location>
</feature>
<feature type="compositionally biased region" description="Polar residues" evidence="5">
    <location>
        <begin position="2799"/>
        <end position="2808"/>
    </location>
</feature>
<name>A0A9X7FFX8_9BIFI</name>
<feature type="region of interest" description="Disordered" evidence="5">
    <location>
        <begin position="988"/>
        <end position="1027"/>
    </location>
</feature>
<feature type="compositionally biased region" description="Basic and acidic residues" evidence="5">
    <location>
        <begin position="1725"/>
        <end position="1734"/>
    </location>
</feature>
<keyword evidence="6" id="KW-0812">Transmembrane</keyword>
<feature type="compositionally biased region" description="Polar residues" evidence="5">
    <location>
        <begin position="2203"/>
        <end position="2222"/>
    </location>
</feature>
<feature type="compositionally biased region" description="Basic and acidic residues" evidence="5">
    <location>
        <begin position="2291"/>
        <end position="2305"/>
    </location>
</feature>
<reference evidence="8 9" key="1">
    <citation type="submission" date="2017-09" db="EMBL/GenBank/DDBJ databases">
        <title>Bacterial strain isolated from the female urinary microbiota.</title>
        <authorList>
            <person name="Thomas-White K."/>
            <person name="Kumar N."/>
            <person name="Forster S."/>
            <person name="Putonti C."/>
            <person name="Lawley T."/>
            <person name="Wolfe A.J."/>
        </authorList>
    </citation>
    <scope>NUCLEOTIDE SEQUENCE [LARGE SCALE GENOMIC DNA]</scope>
    <source>
        <strain evidence="8 9">UMB0411</strain>
    </source>
</reference>
<feature type="domain" description="Gram-positive cocci surface proteins LPxTG" evidence="7">
    <location>
        <begin position="3012"/>
        <end position="3046"/>
    </location>
</feature>
<proteinExistence type="predicted"/>
<dbReference type="Pfam" id="PF08428">
    <property type="entry name" value="Rib"/>
    <property type="match status" value="14"/>
</dbReference>
<feature type="compositionally biased region" description="Pro residues" evidence="5">
    <location>
        <begin position="2955"/>
        <end position="2964"/>
    </location>
</feature>
<evidence type="ECO:0000256" key="5">
    <source>
        <dbReference type="SAM" id="MobiDB-lite"/>
    </source>
</evidence>
<keyword evidence="2" id="KW-0964">Secreted</keyword>
<feature type="compositionally biased region" description="Low complexity" evidence="5">
    <location>
        <begin position="2162"/>
        <end position="2173"/>
    </location>
</feature>
<feature type="compositionally biased region" description="Polar residues" evidence="5">
    <location>
        <begin position="1671"/>
        <end position="1683"/>
    </location>
</feature>